<accession>H5SMA2</accession>
<gene>
    <name evidence="2" type="ORF">HGMM_F50B04C14</name>
</gene>
<dbReference type="EMBL" id="AP011772">
    <property type="protein sequence ID" value="BAL57288.1"/>
    <property type="molecule type" value="Genomic_DNA"/>
</dbReference>
<dbReference type="InterPro" id="IPR003509">
    <property type="entry name" value="UPF0102_YraN-like"/>
</dbReference>
<sequence>MEVRTLSPSIEELPERSIGPRKQHALRSAIAHFLHEEPAYAHLPARIDVVAIRLTSPPEIQLFIDAFR</sequence>
<dbReference type="Pfam" id="PF02021">
    <property type="entry name" value="UPF0102"/>
    <property type="match status" value="1"/>
</dbReference>
<proteinExistence type="inferred from homology"/>
<organism evidence="2">
    <name type="scientific">uncultured Bacteroidota bacterium</name>
    <dbReference type="NCBI Taxonomy" id="152509"/>
    <lineage>
        <taxon>Bacteria</taxon>
        <taxon>Pseudomonadati</taxon>
        <taxon>Bacteroidota</taxon>
        <taxon>environmental samples</taxon>
    </lineage>
</organism>
<evidence type="ECO:0000313" key="2">
    <source>
        <dbReference type="EMBL" id="BAL57288.1"/>
    </source>
</evidence>
<dbReference type="AlphaFoldDB" id="H5SMA2"/>
<reference evidence="2" key="1">
    <citation type="journal article" date="2005" name="Environ. Microbiol.">
        <title>Genetic and functional properties of uncultivated thermophilic crenarchaeotes from a subsurface gold mine as revealed by analysis of genome fragments.</title>
        <authorList>
            <person name="Nunoura T."/>
            <person name="Hirayama H."/>
            <person name="Takami H."/>
            <person name="Oida H."/>
            <person name="Nishi S."/>
            <person name="Shimamura S."/>
            <person name="Suzuki Y."/>
            <person name="Inagaki F."/>
            <person name="Takai K."/>
            <person name="Nealson K.H."/>
            <person name="Horikoshi K."/>
        </authorList>
    </citation>
    <scope>NUCLEOTIDE SEQUENCE</scope>
</reference>
<name>H5SMA2_9BACT</name>
<dbReference type="GO" id="GO:0003676">
    <property type="term" value="F:nucleic acid binding"/>
    <property type="evidence" value="ECO:0007669"/>
    <property type="project" value="InterPro"/>
</dbReference>
<protein>
    <submittedName>
        <fullName evidence="2">Uncharacterized protein</fullName>
    </submittedName>
</protein>
<comment type="similarity">
    <text evidence="1">Belongs to the UPF0102 family.</text>
</comment>
<evidence type="ECO:0000256" key="1">
    <source>
        <dbReference type="ARBA" id="ARBA00006738"/>
    </source>
</evidence>
<dbReference type="InterPro" id="IPR011856">
    <property type="entry name" value="tRNA_endonuc-like_dom_sf"/>
</dbReference>
<reference evidence="2" key="2">
    <citation type="journal article" date="2012" name="PLoS ONE">
        <title>A Deeply Branching Thermophilic Bacterium with an Ancient Acetyl-CoA Pathway Dominates a Subsurface Ecosystem.</title>
        <authorList>
            <person name="Takami H."/>
            <person name="Noguchi H."/>
            <person name="Takaki Y."/>
            <person name="Uchiyama I."/>
            <person name="Toyoda A."/>
            <person name="Nishi S."/>
            <person name="Chee G.-J."/>
            <person name="Arai W."/>
            <person name="Nunoura T."/>
            <person name="Itoh T."/>
            <person name="Hattori M."/>
            <person name="Takai K."/>
        </authorList>
    </citation>
    <scope>NUCLEOTIDE SEQUENCE</scope>
</reference>
<dbReference type="Gene3D" id="3.40.1350.10">
    <property type="match status" value="1"/>
</dbReference>